<feature type="transmembrane region" description="Helical" evidence="7">
    <location>
        <begin position="172"/>
        <end position="190"/>
    </location>
</feature>
<comment type="caution">
    <text evidence="10">The sequence shown here is derived from an EMBL/GenBank/DDBJ whole genome shotgun (WGS) entry which is preliminary data.</text>
</comment>
<keyword evidence="6 7" id="KW-0472">Membrane</keyword>
<dbReference type="EMBL" id="JBJHQH010000038">
    <property type="protein sequence ID" value="MFK9095258.1"/>
    <property type="molecule type" value="Genomic_DNA"/>
</dbReference>
<evidence type="ECO:0000313" key="10">
    <source>
        <dbReference type="EMBL" id="MFK9095258.1"/>
    </source>
</evidence>
<evidence type="ECO:0000313" key="11">
    <source>
        <dbReference type="Proteomes" id="UP001623041"/>
    </source>
</evidence>
<proteinExistence type="predicted"/>
<evidence type="ECO:0000256" key="3">
    <source>
        <dbReference type="ARBA" id="ARBA00022741"/>
    </source>
</evidence>
<name>A0ABW8RPI5_9BACI</name>
<dbReference type="CDD" id="cd03254">
    <property type="entry name" value="ABCC_Glucan_exporter_like"/>
    <property type="match status" value="1"/>
</dbReference>
<evidence type="ECO:0000256" key="2">
    <source>
        <dbReference type="ARBA" id="ARBA00022692"/>
    </source>
</evidence>
<feature type="transmembrane region" description="Helical" evidence="7">
    <location>
        <begin position="255"/>
        <end position="278"/>
    </location>
</feature>
<dbReference type="SUPFAM" id="SSF52540">
    <property type="entry name" value="P-loop containing nucleoside triphosphate hydrolases"/>
    <property type="match status" value="1"/>
</dbReference>
<dbReference type="PROSITE" id="PS50893">
    <property type="entry name" value="ABC_TRANSPORTER_2"/>
    <property type="match status" value="1"/>
</dbReference>
<comment type="subcellular location">
    <subcellularLocation>
        <location evidence="1">Cell membrane</location>
        <topology evidence="1">Multi-pass membrane protein</topology>
    </subcellularLocation>
</comment>
<dbReference type="PANTHER" id="PTHR43394:SF1">
    <property type="entry name" value="ATP-BINDING CASSETTE SUB-FAMILY B MEMBER 10, MITOCHONDRIAL"/>
    <property type="match status" value="1"/>
</dbReference>
<dbReference type="RefSeq" id="WP_406583653.1">
    <property type="nucleotide sequence ID" value="NZ_JBJHQH010000038.1"/>
</dbReference>
<gene>
    <name evidence="10" type="ORF">ACJEBI_27890</name>
</gene>
<dbReference type="InterPro" id="IPR003439">
    <property type="entry name" value="ABC_transporter-like_ATP-bd"/>
</dbReference>
<evidence type="ECO:0000259" key="8">
    <source>
        <dbReference type="PROSITE" id="PS50893"/>
    </source>
</evidence>
<dbReference type="InterPro" id="IPR036640">
    <property type="entry name" value="ABC1_TM_sf"/>
</dbReference>
<keyword evidence="5 7" id="KW-1133">Transmembrane helix</keyword>
<dbReference type="PROSITE" id="PS50929">
    <property type="entry name" value="ABC_TM1F"/>
    <property type="match status" value="1"/>
</dbReference>
<accession>A0ABW8RPI5</accession>
<dbReference type="Pfam" id="PF00005">
    <property type="entry name" value="ABC_tran"/>
    <property type="match status" value="1"/>
</dbReference>
<feature type="transmembrane region" description="Helical" evidence="7">
    <location>
        <begin position="67"/>
        <end position="89"/>
    </location>
</feature>
<dbReference type="Proteomes" id="UP001623041">
    <property type="component" value="Unassembled WGS sequence"/>
</dbReference>
<dbReference type="GO" id="GO:0005524">
    <property type="term" value="F:ATP binding"/>
    <property type="evidence" value="ECO:0007669"/>
    <property type="project" value="UniProtKB-KW"/>
</dbReference>
<evidence type="ECO:0000256" key="5">
    <source>
        <dbReference type="ARBA" id="ARBA00022989"/>
    </source>
</evidence>
<feature type="transmembrane region" description="Helical" evidence="7">
    <location>
        <begin position="144"/>
        <end position="166"/>
    </location>
</feature>
<feature type="transmembrane region" description="Helical" evidence="7">
    <location>
        <begin position="29"/>
        <end position="55"/>
    </location>
</feature>
<dbReference type="InterPro" id="IPR017871">
    <property type="entry name" value="ABC_transporter-like_CS"/>
</dbReference>
<evidence type="ECO:0000256" key="7">
    <source>
        <dbReference type="SAM" id="Phobius"/>
    </source>
</evidence>
<sequence length="595" mass="68017">MEEKVQLSEREQRKVLFRLLAYTKPHKKIISFAFVLLILTTIGDIVLPILVKIFIDDYLTPGKLEFQPLLILGSVYMGIQVVKAILMFFQFVKFQEIALYIIQQLRIDVFSKVQALGLKYFDKTPAGSIVSRVTNDTEAIKEMFVTVIATFIQSGFLLTGIFIAMFILNVKLALFCVIIIPILLFVMNLYRKLSSRFYLDMRERLSQLNAKLSESLSGMSIIQVFRQEKRLRNEFGAINEKHYNSGMKNIKIDGLLLRPAIDLIYIFALIIVLSYFGITSFQNSVQIGVIYAFINYLDRFFEPINQMMMRLSLYQQAIVSGSRVFKLLDEEELAPAQKEEKTIAIDEGKIEFKDLSFSYDGKRDVLKNISFTANPGETVALVGHTGSGKSSIINLMMRFYEFERGEIFIDGESIRNFTKPELREKMGLVLQDPFLFFGTVKDNIRLHNEEMTDEQVEDAARFVQAHTFIEKLEDGFDHKVVERGATFSSGQRQLIAFARTIAANPKILVLDEATANIDTETEEAIQMALAKMRKGRTTIAIAHRLSTIQDADLILVLHQGEIVERGTHQELLAHEGLYHKMFLLQNGTIERLEVN</sequence>
<protein>
    <submittedName>
        <fullName evidence="10">ABC transporter ATP-binding protein</fullName>
    </submittedName>
</protein>
<dbReference type="SMART" id="SM00382">
    <property type="entry name" value="AAA"/>
    <property type="match status" value="1"/>
</dbReference>
<evidence type="ECO:0000256" key="4">
    <source>
        <dbReference type="ARBA" id="ARBA00022840"/>
    </source>
</evidence>
<feature type="domain" description="ABC transporter" evidence="8">
    <location>
        <begin position="350"/>
        <end position="584"/>
    </location>
</feature>
<dbReference type="InterPro" id="IPR027417">
    <property type="entry name" value="P-loop_NTPase"/>
</dbReference>
<keyword evidence="2 7" id="KW-0812">Transmembrane</keyword>
<dbReference type="InterPro" id="IPR011527">
    <property type="entry name" value="ABC1_TM_dom"/>
</dbReference>
<dbReference type="PROSITE" id="PS00211">
    <property type="entry name" value="ABC_TRANSPORTER_1"/>
    <property type="match status" value="1"/>
</dbReference>
<dbReference type="InterPro" id="IPR003593">
    <property type="entry name" value="AAA+_ATPase"/>
</dbReference>
<dbReference type="SUPFAM" id="SSF90123">
    <property type="entry name" value="ABC transporter transmembrane region"/>
    <property type="match status" value="1"/>
</dbReference>
<keyword evidence="3" id="KW-0547">Nucleotide-binding</keyword>
<evidence type="ECO:0000256" key="1">
    <source>
        <dbReference type="ARBA" id="ARBA00004651"/>
    </source>
</evidence>
<dbReference type="PANTHER" id="PTHR43394">
    <property type="entry name" value="ATP-DEPENDENT PERMEASE MDL1, MITOCHONDRIAL"/>
    <property type="match status" value="1"/>
</dbReference>
<dbReference type="CDD" id="cd18544">
    <property type="entry name" value="ABC_6TM_TmrA_like"/>
    <property type="match status" value="1"/>
</dbReference>
<evidence type="ECO:0000259" key="9">
    <source>
        <dbReference type="PROSITE" id="PS50929"/>
    </source>
</evidence>
<dbReference type="Gene3D" id="3.40.50.300">
    <property type="entry name" value="P-loop containing nucleotide triphosphate hydrolases"/>
    <property type="match status" value="1"/>
</dbReference>
<feature type="domain" description="ABC transmembrane type-1" evidence="9">
    <location>
        <begin position="32"/>
        <end position="316"/>
    </location>
</feature>
<dbReference type="InterPro" id="IPR039421">
    <property type="entry name" value="Type_1_exporter"/>
</dbReference>
<keyword evidence="11" id="KW-1185">Reference proteome</keyword>
<evidence type="ECO:0000256" key="6">
    <source>
        <dbReference type="ARBA" id="ARBA00023136"/>
    </source>
</evidence>
<organism evidence="10 11">
    <name type="scientific">Bacillus salipaludis</name>
    <dbReference type="NCBI Taxonomy" id="2547811"/>
    <lineage>
        <taxon>Bacteria</taxon>
        <taxon>Bacillati</taxon>
        <taxon>Bacillota</taxon>
        <taxon>Bacilli</taxon>
        <taxon>Bacillales</taxon>
        <taxon>Bacillaceae</taxon>
        <taxon>Bacillus</taxon>
    </lineage>
</organism>
<dbReference type="Gene3D" id="1.20.1560.10">
    <property type="entry name" value="ABC transporter type 1, transmembrane domain"/>
    <property type="match status" value="1"/>
</dbReference>
<dbReference type="Pfam" id="PF00664">
    <property type="entry name" value="ABC_membrane"/>
    <property type="match status" value="1"/>
</dbReference>
<keyword evidence="4 10" id="KW-0067">ATP-binding</keyword>
<reference evidence="10 11" key="1">
    <citation type="submission" date="2024-11" db="EMBL/GenBank/DDBJ databases">
        <authorList>
            <person name="Lucas J.A."/>
        </authorList>
    </citation>
    <scope>NUCLEOTIDE SEQUENCE [LARGE SCALE GENOMIC DNA]</scope>
    <source>
        <strain evidence="10 11">Z 5.4</strain>
    </source>
</reference>